<dbReference type="InterPro" id="IPR004073">
    <property type="entry name" value="GPCR_3_vmron_rcpt_2"/>
</dbReference>
<name>A0ABM3YRK8_PANGU</name>
<dbReference type="InterPro" id="IPR017979">
    <property type="entry name" value="GPCR_3_CS"/>
</dbReference>
<keyword evidence="10" id="KW-0807">Transducer</keyword>
<keyword evidence="4" id="KW-0732">Signal</keyword>
<evidence type="ECO:0000256" key="7">
    <source>
        <dbReference type="ARBA" id="ARBA00023136"/>
    </source>
</evidence>
<feature type="transmembrane region" description="Helical" evidence="11">
    <location>
        <begin position="624"/>
        <end position="648"/>
    </location>
</feature>
<keyword evidence="8" id="KW-0675">Receptor</keyword>
<dbReference type="SUPFAM" id="SSF53822">
    <property type="entry name" value="Periplasmic binding protein-like I"/>
    <property type="match status" value="2"/>
</dbReference>
<keyword evidence="2" id="KW-1003">Cell membrane</keyword>
<feature type="transmembrane region" description="Helical" evidence="11">
    <location>
        <begin position="780"/>
        <end position="803"/>
    </location>
</feature>
<evidence type="ECO:0000313" key="13">
    <source>
        <dbReference type="Proteomes" id="UP001652622"/>
    </source>
</evidence>
<evidence type="ECO:0000256" key="1">
    <source>
        <dbReference type="ARBA" id="ARBA00004651"/>
    </source>
</evidence>
<evidence type="ECO:0000259" key="12">
    <source>
        <dbReference type="PROSITE" id="PS50259"/>
    </source>
</evidence>
<dbReference type="InterPro" id="IPR028082">
    <property type="entry name" value="Peripla_BP_I"/>
</dbReference>
<evidence type="ECO:0000256" key="11">
    <source>
        <dbReference type="SAM" id="Phobius"/>
    </source>
</evidence>
<dbReference type="PRINTS" id="PR01535">
    <property type="entry name" value="VOMERONASL2R"/>
</dbReference>
<evidence type="ECO:0000256" key="4">
    <source>
        <dbReference type="ARBA" id="ARBA00022729"/>
    </source>
</evidence>
<evidence type="ECO:0000256" key="10">
    <source>
        <dbReference type="ARBA" id="ARBA00023224"/>
    </source>
</evidence>
<evidence type="ECO:0000256" key="9">
    <source>
        <dbReference type="ARBA" id="ARBA00023180"/>
    </source>
</evidence>
<feature type="domain" description="G-protein coupled receptors family 3 profile" evidence="12">
    <location>
        <begin position="554"/>
        <end position="818"/>
    </location>
</feature>
<evidence type="ECO:0000256" key="3">
    <source>
        <dbReference type="ARBA" id="ARBA00022692"/>
    </source>
</evidence>
<dbReference type="RefSeq" id="XP_060538757.1">
    <property type="nucleotide sequence ID" value="XM_060682774.1"/>
</dbReference>
<dbReference type="InterPro" id="IPR000337">
    <property type="entry name" value="GPCR_3"/>
</dbReference>
<dbReference type="GeneID" id="132709357"/>
<proteinExistence type="predicted"/>
<feature type="transmembrane region" description="Helical" evidence="11">
    <location>
        <begin position="713"/>
        <end position="736"/>
    </location>
</feature>
<dbReference type="InterPro" id="IPR001828">
    <property type="entry name" value="ANF_lig-bd_rcpt"/>
</dbReference>
<dbReference type="Pfam" id="PF01094">
    <property type="entry name" value="ANF_receptor"/>
    <property type="match status" value="2"/>
</dbReference>
<dbReference type="CDD" id="cd15283">
    <property type="entry name" value="7tmC_V2R_pheromone"/>
    <property type="match status" value="1"/>
</dbReference>
<keyword evidence="6" id="KW-0297">G-protein coupled receptor</keyword>
<dbReference type="PROSITE" id="PS00981">
    <property type="entry name" value="G_PROTEIN_RECEP_F3_3"/>
    <property type="match status" value="1"/>
</dbReference>
<dbReference type="Gene3D" id="2.10.50.30">
    <property type="entry name" value="GPCR, family 3, nine cysteines domain"/>
    <property type="match status" value="1"/>
</dbReference>
<dbReference type="Pfam" id="PF07562">
    <property type="entry name" value="NCD3G"/>
    <property type="match status" value="1"/>
</dbReference>
<dbReference type="InterPro" id="IPR011500">
    <property type="entry name" value="GPCR_3_9-Cys_dom"/>
</dbReference>
<dbReference type="Pfam" id="PF00003">
    <property type="entry name" value="7tm_3"/>
    <property type="match status" value="1"/>
</dbReference>
<feature type="transmembrane region" description="Helical" evidence="11">
    <location>
        <begin position="561"/>
        <end position="579"/>
    </location>
</feature>
<organism evidence="13 14">
    <name type="scientific">Pantherophis guttatus</name>
    <name type="common">Corn snake</name>
    <name type="synonym">Elaphe guttata</name>
    <dbReference type="NCBI Taxonomy" id="94885"/>
    <lineage>
        <taxon>Eukaryota</taxon>
        <taxon>Metazoa</taxon>
        <taxon>Chordata</taxon>
        <taxon>Craniata</taxon>
        <taxon>Vertebrata</taxon>
        <taxon>Euteleostomi</taxon>
        <taxon>Lepidosauria</taxon>
        <taxon>Squamata</taxon>
        <taxon>Bifurcata</taxon>
        <taxon>Unidentata</taxon>
        <taxon>Episquamata</taxon>
        <taxon>Toxicofera</taxon>
        <taxon>Serpentes</taxon>
        <taxon>Colubroidea</taxon>
        <taxon>Colubridae</taxon>
        <taxon>Colubrinae</taxon>
        <taxon>Pantherophis</taxon>
    </lineage>
</organism>
<evidence type="ECO:0000256" key="5">
    <source>
        <dbReference type="ARBA" id="ARBA00022989"/>
    </source>
</evidence>
<keyword evidence="3 11" id="KW-0812">Transmembrane</keyword>
<reference evidence="14" key="1">
    <citation type="submission" date="2025-08" db="UniProtKB">
        <authorList>
            <consortium name="RefSeq"/>
        </authorList>
    </citation>
    <scope>IDENTIFICATION</scope>
    <source>
        <tissue evidence="14">Blood</tissue>
    </source>
</reference>
<feature type="transmembrane region" description="Helical" evidence="11">
    <location>
        <begin position="748"/>
        <end position="768"/>
    </location>
</feature>
<dbReference type="InterPro" id="IPR000068">
    <property type="entry name" value="GPCR_3_Ca_sens_rcpt-rel"/>
</dbReference>
<gene>
    <name evidence="14" type="primary">LOC132709357</name>
</gene>
<feature type="transmembrane region" description="Helical" evidence="11">
    <location>
        <begin position="591"/>
        <end position="612"/>
    </location>
</feature>
<dbReference type="Gene3D" id="3.40.50.2300">
    <property type="match status" value="4"/>
</dbReference>
<dbReference type="PANTHER" id="PTHR24061:SF599">
    <property type="entry name" value="G-PROTEIN COUPLED RECEPTORS FAMILY 3 PROFILE DOMAIN-CONTAINING PROTEIN"/>
    <property type="match status" value="1"/>
</dbReference>
<keyword evidence="5 11" id="KW-1133">Transmembrane helix</keyword>
<dbReference type="Proteomes" id="UP001652622">
    <property type="component" value="Unplaced"/>
</dbReference>
<evidence type="ECO:0000256" key="2">
    <source>
        <dbReference type="ARBA" id="ARBA00022475"/>
    </source>
</evidence>
<dbReference type="InterPro" id="IPR038550">
    <property type="entry name" value="GPCR_3_9-Cys_sf"/>
</dbReference>
<evidence type="ECO:0000256" key="6">
    <source>
        <dbReference type="ARBA" id="ARBA00023040"/>
    </source>
</evidence>
<dbReference type="InterPro" id="IPR017978">
    <property type="entry name" value="GPCR_3_C"/>
</dbReference>
<keyword evidence="13" id="KW-1185">Reference proteome</keyword>
<keyword evidence="9" id="KW-0325">Glycoprotein</keyword>
<protein>
    <submittedName>
        <fullName evidence="14">Vomeronasal type-2 receptor 26-like</fullName>
    </submittedName>
</protein>
<dbReference type="PRINTS" id="PR00248">
    <property type="entry name" value="GPCRMGR"/>
</dbReference>
<dbReference type="PROSITE" id="PS50259">
    <property type="entry name" value="G_PROTEIN_RECEP_F3_4"/>
    <property type="match status" value="1"/>
</dbReference>
<feature type="transmembrane region" description="Helical" evidence="11">
    <location>
        <begin position="669"/>
        <end position="687"/>
    </location>
</feature>
<evidence type="ECO:0000313" key="14">
    <source>
        <dbReference type="RefSeq" id="XP_060538757.1"/>
    </source>
</evidence>
<dbReference type="PANTHER" id="PTHR24061">
    <property type="entry name" value="CALCIUM-SENSING RECEPTOR-RELATED"/>
    <property type="match status" value="1"/>
</dbReference>
<accession>A0ABM3YRK8</accession>
<evidence type="ECO:0000256" key="8">
    <source>
        <dbReference type="ARBA" id="ARBA00023170"/>
    </source>
</evidence>
<keyword evidence="7 11" id="KW-0472">Membrane</keyword>
<comment type="subcellular location">
    <subcellularLocation>
        <location evidence="1">Cell membrane</location>
        <topology evidence="1">Multi-pass membrane protein</topology>
    </subcellularLocation>
</comment>
<sequence length="1183" mass="134357">MCHDAKCTNNNPIIKYKSYHSGDFNIGGIISLIYVMSNLITFKTIPSEELLDDPIYFMATWTYLASMELLSSHDRFVPNYKCSIHQNSICVIAGPNSHISQVMADILSVYKIPQLTYGSAPLINNEIHAAFFHQMFPNEHLQIMGILQLLLHFKWTWIGLICQANEIGERFLREVLVVFSEKGICFDYIEELLVEVFSNGVGEKMDTFLKMYETIMTSLSNVVIVYCENQLMALFRMISSVSEYWDTMVERKDKVWIFPAQMESTSVPFQRDWSMDYIHGALSFSASSKELLGFSRFLQMGNSILGKEDSLSRVFWEQAFGCSFSQATLNLKSEKRCTGDEKLETLPMSVFELSMTGQSYSIYNAVYAVAHALQAMLTSHSKHRAMVLGGRQNPLNPQVWQLHHYLRKVSFNNSAGENIFFDQNRKVATGFNIINWVTFPNQSFLRIKIGKVHPSAQLESLLSLSEDDIVWPNAFKQTQPFSLCNEHCSLGYSKIKIEGKPFCCYKCLHCPEGKIANQTDLDDCFLCPEGNYPNKNRSLCIKKLTSFLSYKEPLGTTLTSVAYFFSVISVVVLGIFIKHQDTPIVKANNRSLTYTLLIALLFSFLCILLFIGQPNQIKCLLRQAAFGIIFSVALSCILGKTTIVVLAFMATKPGSKIRKWVGKGLANTIVSSCSLVQVTICSVWLAISPPFPDSDMHSVAGEIVLECNEGSTIMFYIVLSFMGFLTIISFTVAFLARKLPDSFNEAKFITFSMFVFCSVWVSFVPTYLSTKGKYMVAVEVFSILASAAGLLGCIFFPKCYIIILRPDLNRKEQLMKILKQHYQHILALEFAIKEINDNAKLLPNITLGFDIYNNDFRASAIYLASMELLSTKHKFIPNYRCDVQNNLIAVIGGPNSDVCLNMATILCMYKIPQFTYGSAIMMEEKNQGVFFHQMFPNMALQYKGIFRLLNFFEWRWVGVIYLNDVYGEKFVQDILPMYYRNGICFDIVEILPEPTFAEGAAEMLDKINKMYQAILNSPAKIFIVHGEIQTIFALRMVLYFSEFENVPMVAKVWIMTAQMDFTSLSFQNDWKLDFIHGAISLAVHRNELLGFQKFVQARNPKREGEDGFIKAFCEQAFKCVFSISLVDQEESKICTGEEKLETLPISVFETSLTTHSYIIYNAVYAVAHALRDMHSAESSCTTF</sequence>